<accession>Q2JZE1</accession>
<keyword evidence="2" id="KW-1185">Reference proteome</keyword>
<keyword evidence="1" id="KW-0614">Plasmid</keyword>
<dbReference type="HOGENOM" id="CLU_2261520_0_0_5"/>
<protein>
    <submittedName>
        <fullName evidence="1">Hypothetical conserved protein</fullName>
    </submittedName>
</protein>
<reference evidence="1 2" key="1">
    <citation type="journal article" date="2006" name="Proc. Natl. Acad. Sci. U.S.A.">
        <title>The partitioned Rhizobium etli genome: genetic and metabolic redundancy in seven interacting replicons.</title>
        <authorList>
            <person name="Gonzalez V."/>
            <person name="Santamaria R.I."/>
            <person name="Bustos P."/>
            <person name="Hernandez-Gonzalez I."/>
            <person name="Medrano-Soto A."/>
            <person name="Moreno-Hagelsieb G."/>
            <person name="Janga S.C."/>
            <person name="Ramirez M.A."/>
            <person name="Jimenez-Jacinto V."/>
            <person name="Collado-Vides J."/>
            <person name="Davila G."/>
        </authorList>
    </citation>
    <scope>NUCLEOTIDE SEQUENCE [LARGE SCALE GENOMIC DNA]</scope>
    <source>
        <strain evidence="2">ATCC 51251 / DSM 11541 / JCM 21823 / NBRC 15573 / CFN 42</strain>
    </source>
</reference>
<gene>
    <name evidence="1" type="ordered locus">RHE_PF00154</name>
</gene>
<dbReference type="KEGG" id="ret:RHE_PF00154"/>
<evidence type="ECO:0000313" key="1">
    <source>
        <dbReference type="EMBL" id="ABC94045.1"/>
    </source>
</evidence>
<sequence>MEVLVKEPGEQFCDYLLAPDHGARLSGCGGFAAPRHQPAFALRMEKEVCCVERQGNDEAEEIRWLKKELARVTEERDVPKKRPRISPGMQSEVRVHCLSSLVS</sequence>
<proteinExistence type="predicted"/>
<dbReference type="AlphaFoldDB" id="Q2JZE1"/>
<geneLocation type="plasmid" evidence="1 2">
    <name>p42f</name>
</geneLocation>
<dbReference type="EMBL" id="CP000138">
    <property type="protein sequence ID" value="ABC94045.1"/>
    <property type="molecule type" value="Genomic_DNA"/>
</dbReference>
<dbReference type="Proteomes" id="UP000001936">
    <property type="component" value="Plasmid p42f"/>
</dbReference>
<organism evidence="1 2">
    <name type="scientific">Rhizobium etli (strain ATCC 51251 / DSM 11541 / JCM 21823 / NBRC 15573 / CFN 42)</name>
    <dbReference type="NCBI Taxonomy" id="347834"/>
    <lineage>
        <taxon>Bacteria</taxon>
        <taxon>Pseudomonadati</taxon>
        <taxon>Pseudomonadota</taxon>
        <taxon>Alphaproteobacteria</taxon>
        <taxon>Hyphomicrobiales</taxon>
        <taxon>Rhizobiaceae</taxon>
        <taxon>Rhizobium/Agrobacterium group</taxon>
        <taxon>Rhizobium</taxon>
    </lineage>
</organism>
<name>Q2JZE1_RHIEC</name>
<evidence type="ECO:0000313" key="2">
    <source>
        <dbReference type="Proteomes" id="UP000001936"/>
    </source>
</evidence>